<reference evidence="1 2" key="1">
    <citation type="submission" date="2016-04" db="EMBL/GenBank/DDBJ databases">
        <title>Genome analyses suggest a sexual origin of heterokaryosis in a supposedly ancient asexual fungus.</title>
        <authorList>
            <person name="Ropars J."/>
            <person name="Sedzielewska K."/>
            <person name="Noel J."/>
            <person name="Charron P."/>
            <person name="Farinelli L."/>
            <person name="Marton T."/>
            <person name="Kruger M."/>
            <person name="Pelin A."/>
            <person name="Brachmann A."/>
            <person name="Corradi N."/>
        </authorList>
    </citation>
    <scope>NUCLEOTIDE SEQUENCE [LARGE SCALE GENOMIC DNA]</scope>
    <source>
        <strain evidence="1 2">A5</strain>
    </source>
</reference>
<evidence type="ECO:0000313" key="1">
    <source>
        <dbReference type="EMBL" id="PKB92636.1"/>
    </source>
</evidence>
<dbReference type="AlphaFoldDB" id="A0A2N0NDI7"/>
<dbReference type="EMBL" id="LLXJ01010414">
    <property type="protein sequence ID" value="PKB92636.1"/>
    <property type="molecule type" value="Genomic_DNA"/>
</dbReference>
<reference evidence="1 2" key="2">
    <citation type="submission" date="2017-09" db="EMBL/GenBank/DDBJ databases">
        <title>Extensive intraspecific genome diversity in a model arbuscular mycorrhizal fungus.</title>
        <authorList>
            <person name="Chen E.C."/>
            <person name="Morin E."/>
            <person name="Beaudet D."/>
            <person name="Noel J."/>
            <person name="Ndikumana S."/>
            <person name="Charron P."/>
            <person name="St-Onge C."/>
            <person name="Giorgi J."/>
            <person name="Grigoriev I.V."/>
            <person name="Roux C."/>
            <person name="Martin F.M."/>
            <person name="Corradi N."/>
        </authorList>
    </citation>
    <scope>NUCLEOTIDE SEQUENCE [LARGE SCALE GENOMIC DNA]</scope>
    <source>
        <strain evidence="1 2">A5</strain>
    </source>
</reference>
<accession>A0A2N0NDI7</accession>
<evidence type="ECO:0000313" key="2">
    <source>
        <dbReference type="Proteomes" id="UP000232722"/>
    </source>
</evidence>
<dbReference type="Proteomes" id="UP000232722">
    <property type="component" value="Unassembled WGS sequence"/>
</dbReference>
<gene>
    <name evidence="1" type="ORF">RhiirA5_443976</name>
</gene>
<comment type="caution">
    <text evidence="1">The sequence shown here is derived from an EMBL/GenBank/DDBJ whole genome shotgun (WGS) entry which is preliminary data.</text>
</comment>
<protein>
    <submittedName>
        <fullName evidence="1">Uncharacterized protein</fullName>
    </submittedName>
</protein>
<proteinExistence type="predicted"/>
<name>A0A2N0NDI7_9GLOM</name>
<sequence>MLKTELYSSTLRSYKGPSVQPFRFPAPQVALSQADGPLSLLQTSEWSSLGIKWLHSSLTQWHSWFHHLLGFLKSRTVLIWNNILAGCKIG</sequence>
<organism evidence="1 2">
    <name type="scientific">Rhizophagus irregularis</name>
    <dbReference type="NCBI Taxonomy" id="588596"/>
    <lineage>
        <taxon>Eukaryota</taxon>
        <taxon>Fungi</taxon>
        <taxon>Fungi incertae sedis</taxon>
        <taxon>Mucoromycota</taxon>
        <taxon>Glomeromycotina</taxon>
        <taxon>Glomeromycetes</taxon>
        <taxon>Glomerales</taxon>
        <taxon>Glomeraceae</taxon>
        <taxon>Rhizophagus</taxon>
    </lineage>
</organism>